<dbReference type="HOGENOM" id="CLU_108798_0_0_9"/>
<dbReference type="AlphaFoldDB" id="G9YG40"/>
<dbReference type="InterPro" id="IPR013196">
    <property type="entry name" value="HTH_11"/>
</dbReference>
<dbReference type="InterPro" id="IPR026043">
    <property type="entry name" value="NadR"/>
</dbReference>
<dbReference type="SUPFAM" id="SSF46785">
    <property type="entry name" value="Winged helix' DNA-binding domain"/>
    <property type="match status" value="1"/>
</dbReference>
<dbReference type="PIRSF" id="PIRSF037847">
    <property type="entry name" value="NiaR"/>
    <property type="match status" value="1"/>
</dbReference>
<dbReference type="Pfam" id="PF08279">
    <property type="entry name" value="HTH_11"/>
    <property type="match status" value="1"/>
</dbReference>
<evidence type="ECO:0000256" key="1">
    <source>
        <dbReference type="PIRSR" id="PIRSR037847-1"/>
    </source>
</evidence>
<keyword evidence="1" id="KW-0533">Nickel</keyword>
<dbReference type="eggNOG" id="COG1827">
    <property type="taxonomic scope" value="Bacteria"/>
</dbReference>
<evidence type="ECO:0000313" key="5">
    <source>
        <dbReference type="Proteomes" id="UP000005481"/>
    </source>
</evidence>
<keyword evidence="1" id="KW-0479">Metal-binding</keyword>
<comment type="caution">
    <text evidence="4">The sequence shown here is derived from an EMBL/GenBank/DDBJ whole genome shotgun (WGS) entry which is preliminary data.</text>
</comment>
<dbReference type="SUPFAM" id="SSF75500">
    <property type="entry name" value="Putative transcriptional regulator TM1602, C-terminal domain"/>
    <property type="match status" value="1"/>
</dbReference>
<dbReference type="Gene3D" id="1.10.10.10">
    <property type="entry name" value="Winged helix-like DNA-binding domain superfamily/Winged helix DNA-binding domain"/>
    <property type="match status" value="1"/>
</dbReference>
<proteinExistence type="predicted"/>
<dbReference type="Pfam" id="PF02829">
    <property type="entry name" value="3H"/>
    <property type="match status" value="1"/>
</dbReference>
<feature type="binding site" evidence="1">
    <location>
        <position position="158"/>
    </location>
    <ligand>
        <name>Ni(2+)</name>
        <dbReference type="ChEBI" id="CHEBI:49786"/>
    </ligand>
</feature>
<keyword evidence="5" id="KW-1185">Reference proteome</keyword>
<dbReference type="InterPro" id="IPR004173">
    <property type="entry name" value="3H_domain"/>
</dbReference>
<reference evidence="4 5" key="1">
    <citation type="submission" date="2011-08" db="EMBL/GenBank/DDBJ databases">
        <authorList>
            <person name="Weinstock G."/>
            <person name="Sodergren E."/>
            <person name="Clifton S."/>
            <person name="Fulton L."/>
            <person name="Fulton B."/>
            <person name="Courtney L."/>
            <person name="Fronick C."/>
            <person name="Harrison M."/>
            <person name="Strong C."/>
            <person name="Farmer C."/>
            <person name="Delahaunty K."/>
            <person name="Markovic C."/>
            <person name="Hall O."/>
            <person name="Minx P."/>
            <person name="Tomlinson C."/>
            <person name="Mitreva M."/>
            <person name="Hou S."/>
            <person name="Chen J."/>
            <person name="Wollam A."/>
            <person name="Pepin K.H."/>
            <person name="Johnson M."/>
            <person name="Bhonagiri V."/>
            <person name="Zhang X."/>
            <person name="Suruliraj S."/>
            <person name="Warren W."/>
            <person name="Chinwalla A."/>
            <person name="Mardis E.R."/>
            <person name="Wilson R.K."/>
        </authorList>
    </citation>
    <scope>NUCLEOTIDE SEQUENCE [LARGE SCALE GENOMIC DNA]</scope>
    <source>
        <strain evidence="4 5">F0357</strain>
    </source>
</reference>
<dbReference type="InterPro" id="IPR036388">
    <property type="entry name" value="WH-like_DNA-bd_sf"/>
</dbReference>
<dbReference type="EMBL" id="AGCJ01000018">
    <property type="protein sequence ID" value="EHM42470.1"/>
    <property type="molecule type" value="Genomic_DNA"/>
</dbReference>
<dbReference type="GO" id="GO:0046872">
    <property type="term" value="F:metal ion binding"/>
    <property type="evidence" value="ECO:0007669"/>
    <property type="project" value="UniProtKB-KW"/>
</dbReference>
<dbReference type="InterPro" id="IPR036390">
    <property type="entry name" value="WH_DNA-bd_sf"/>
</dbReference>
<sequence>MLRYTYKTEKEIHMNASKRRLRIMELLSRANAPLTGSTLAAVCHVTRQIIVGDIARLRAENKSIIATPQGYRLLKTTTGIKRLVVCKHGPDEAEHELRTIVAKGGTVCCNVTIEHDVYGSLEGNLHLSTQKDIDRYLKRMKENHAAFLSSMSGGIHTHLIEAPTRAVMDEIIKALHKEGFIYT</sequence>
<dbReference type="PANTHER" id="PTHR40068">
    <property type="entry name" value="TRANSCRIPTION REPRESSOR NIAR-RELATED"/>
    <property type="match status" value="1"/>
</dbReference>
<evidence type="ECO:0000259" key="2">
    <source>
        <dbReference type="Pfam" id="PF02829"/>
    </source>
</evidence>
<feature type="domain" description="Helix-turn-helix type 11" evidence="3">
    <location>
        <begin position="19"/>
        <end position="72"/>
    </location>
</feature>
<dbReference type="InterPro" id="IPR035922">
    <property type="entry name" value="3H_dom_sf"/>
</dbReference>
<evidence type="ECO:0000259" key="3">
    <source>
        <dbReference type="Pfam" id="PF08279"/>
    </source>
</evidence>
<feature type="binding site" evidence="1">
    <location>
        <position position="156"/>
    </location>
    <ligand>
        <name>Ni(2+)</name>
        <dbReference type="ChEBI" id="CHEBI:49786"/>
    </ligand>
</feature>
<name>G9YG40_9FIRM</name>
<protein>
    <submittedName>
        <fullName evidence="4">3H domain protein</fullName>
    </submittedName>
</protein>
<dbReference type="Gene3D" id="3.30.1340.20">
    <property type="entry name" value="3H domain"/>
    <property type="match status" value="1"/>
</dbReference>
<feature type="domain" description="3H" evidence="2">
    <location>
        <begin position="84"/>
        <end position="180"/>
    </location>
</feature>
<organism evidence="4 5">
    <name type="scientific">Anaeroglobus geminatus F0357</name>
    <dbReference type="NCBI Taxonomy" id="861450"/>
    <lineage>
        <taxon>Bacteria</taxon>
        <taxon>Bacillati</taxon>
        <taxon>Bacillota</taxon>
        <taxon>Negativicutes</taxon>
        <taxon>Veillonellales</taxon>
        <taxon>Veillonellaceae</taxon>
        <taxon>Anaeroglobus</taxon>
    </lineage>
</organism>
<accession>G9YG40</accession>
<dbReference type="PANTHER" id="PTHR40068:SF1">
    <property type="entry name" value="TRANSCRIPTION REPRESSOR NIAR-RELATED"/>
    <property type="match status" value="1"/>
</dbReference>
<feature type="binding site" evidence="1">
    <location>
        <position position="96"/>
    </location>
    <ligand>
        <name>Ni(2+)</name>
        <dbReference type="ChEBI" id="CHEBI:49786"/>
    </ligand>
</feature>
<evidence type="ECO:0000313" key="4">
    <source>
        <dbReference type="EMBL" id="EHM42470.1"/>
    </source>
</evidence>
<dbReference type="Proteomes" id="UP000005481">
    <property type="component" value="Unassembled WGS sequence"/>
</dbReference>
<dbReference type="STRING" id="861450.HMPREF0080_00604"/>
<feature type="binding site" evidence="1">
    <location>
        <position position="88"/>
    </location>
    <ligand>
        <name>Ni(2+)</name>
        <dbReference type="ChEBI" id="CHEBI:49786"/>
    </ligand>
</feature>
<gene>
    <name evidence="4" type="ORF">HMPREF0080_00604</name>
</gene>